<dbReference type="Gene3D" id="6.10.340.10">
    <property type="match status" value="1"/>
</dbReference>
<keyword evidence="5" id="KW-0597">Phosphoprotein</keyword>
<feature type="compositionally biased region" description="Polar residues" evidence="12">
    <location>
        <begin position="1"/>
        <end position="13"/>
    </location>
</feature>
<dbReference type="PROSITE" id="PS50885">
    <property type="entry name" value="HAMP"/>
    <property type="match status" value="1"/>
</dbReference>
<evidence type="ECO:0000256" key="5">
    <source>
        <dbReference type="ARBA" id="ARBA00022553"/>
    </source>
</evidence>
<dbReference type="InterPro" id="IPR003018">
    <property type="entry name" value="GAF"/>
</dbReference>
<evidence type="ECO:0000313" key="16">
    <source>
        <dbReference type="EMBL" id="RXG83721.1"/>
    </source>
</evidence>
<dbReference type="RefSeq" id="WP_128936356.1">
    <property type="nucleotide sequence ID" value="NZ_CP022221.1"/>
</dbReference>
<dbReference type="Pfam" id="PF01590">
    <property type="entry name" value="GAF"/>
    <property type="match status" value="1"/>
</dbReference>
<dbReference type="EMBL" id="RKMK01000099">
    <property type="protein sequence ID" value="RXG83721.1"/>
    <property type="molecule type" value="Genomic_DNA"/>
</dbReference>
<feature type="domain" description="Histidine kinase" evidence="14">
    <location>
        <begin position="798"/>
        <end position="1038"/>
    </location>
</feature>
<protein>
    <recommendedName>
        <fullName evidence="3">histidine kinase</fullName>
        <ecNumber evidence="3">2.7.13.3</ecNumber>
    </recommendedName>
</protein>
<dbReference type="InterPro" id="IPR003661">
    <property type="entry name" value="HisK_dim/P_dom"/>
</dbReference>
<dbReference type="Gene3D" id="3.30.450.40">
    <property type="match status" value="2"/>
</dbReference>
<reference evidence="16 17" key="1">
    <citation type="submission" date="2018-11" db="EMBL/GenBank/DDBJ databases">
        <title>Bradyrhizobium sp. nov., isolated from effective nodules of peanut in China.</title>
        <authorList>
            <person name="Li Y."/>
        </authorList>
    </citation>
    <scope>NUCLEOTIDE SEQUENCE [LARGE SCALE GENOMIC DNA]</scope>
    <source>
        <strain evidence="16 17">CCBAU 51770</strain>
    </source>
</reference>
<keyword evidence="11" id="KW-0175">Coiled coil</keyword>
<dbReference type="CDD" id="cd12912">
    <property type="entry name" value="PDC2_MCP_like"/>
    <property type="match status" value="1"/>
</dbReference>
<proteinExistence type="predicted"/>
<comment type="subcellular location">
    <subcellularLocation>
        <location evidence="2">Cell membrane</location>
        <topology evidence="2">Multi-pass membrane protein</topology>
    </subcellularLocation>
</comment>
<dbReference type="SMART" id="SM00388">
    <property type="entry name" value="HisKA"/>
    <property type="match status" value="1"/>
</dbReference>
<feature type="transmembrane region" description="Helical" evidence="13">
    <location>
        <begin position="316"/>
        <end position="335"/>
    </location>
</feature>
<dbReference type="InterPro" id="IPR003660">
    <property type="entry name" value="HAMP_dom"/>
</dbReference>
<feature type="coiled-coil region" evidence="11">
    <location>
        <begin position="373"/>
        <end position="407"/>
    </location>
</feature>
<dbReference type="InterPro" id="IPR003594">
    <property type="entry name" value="HATPase_dom"/>
</dbReference>
<dbReference type="GO" id="GO:0000155">
    <property type="term" value="F:phosphorelay sensor kinase activity"/>
    <property type="evidence" value="ECO:0007669"/>
    <property type="project" value="InterPro"/>
</dbReference>
<evidence type="ECO:0000256" key="4">
    <source>
        <dbReference type="ARBA" id="ARBA00022475"/>
    </source>
</evidence>
<evidence type="ECO:0000259" key="14">
    <source>
        <dbReference type="PROSITE" id="PS50109"/>
    </source>
</evidence>
<dbReference type="GO" id="GO:0005886">
    <property type="term" value="C:plasma membrane"/>
    <property type="evidence" value="ECO:0007669"/>
    <property type="project" value="UniProtKB-SubCell"/>
</dbReference>
<evidence type="ECO:0000259" key="15">
    <source>
        <dbReference type="PROSITE" id="PS50885"/>
    </source>
</evidence>
<dbReference type="Gene3D" id="3.30.450.20">
    <property type="entry name" value="PAS domain"/>
    <property type="match status" value="1"/>
</dbReference>
<dbReference type="SMART" id="SM00304">
    <property type="entry name" value="HAMP"/>
    <property type="match status" value="1"/>
</dbReference>
<evidence type="ECO:0000256" key="12">
    <source>
        <dbReference type="SAM" id="MobiDB-lite"/>
    </source>
</evidence>
<dbReference type="SMART" id="SM00387">
    <property type="entry name" value="HATPase_c"/>
    <property type="match status" value="1"/>
</dbReference>
<dbReference type="SUPFAM" id="SSF55781">
    <property type="entry name" value="GAF domain-like"/>
    <property type="match status" value="2"/>
</dbReference>
<feature type="compositionally biased region" description="Low complexity" evidence="12">
    <location>
        <begin position="15"/>
        <end position="31"/>
    </location>
</feature>
<feature type="domain" description="HAMP" evidence="15">
    <location>
        <begin position="336"/>
        <end position="388"/>
    </location>
</feature>
<dbReference type="Pfam" id="PF02743">
    <property type="entry name" value="dCache_1"/>
    <property type="match status" value="1"/>
</dbReference>
<dbReference type="Gene3D" id="3.30.565.10">
    <property type="entry name" value="Histidine kinase-like ATPase, C-terminal domain"/>
    <property type="match status" value="1"/>
</dbReference>
<sequence length="1056" mass="115879">MSISVHPGTSQGRTLAGSPLASTGSGPASSTARTRSRLFTKYVALFVAVVGIALLSNGIFEVFFYYREHKASLIRIQHEQAEAAAAKISQFIKEIESQLGWTTQLPWSAGSIEQRRFDALRLLHQVPALMELAQVDSSGRDRLRVSKLAMDTIDSGPDLSKEPKFTEAVAHKVYYGPVYFRRESEPYMTLAVAGTRKDAGVSIGEVNLKLIWDVVSQIKVGEHGHAYVVGAQGRLIAHPDISLVLRNTDMSKLVQVRAAQAGHSDGTAEALQGALNIQGQEVLTASAPISPLGWTMFVELPVEEAYAPLYAALQRLAILLLAASLFAVLAGILLARRMVGPIQALRAGAARIGAGDLAQRISIKTGDELEGLADQFNEMGARLQDSYADLEKKVESRTTELRESLEQQTATAEVLQVISSSPGELEPVFQAMLANATRLCEASYGVMWLREGGAFRSAAIHGALAAAYVEQWRSGTLYHPSPHAPLTLVMQTRRAVQIPDMRESRSYLDGDPLPVAAVEVAGIRTLLLVPMFKDDDLVGAIAIYRREVRPFTNKQTDLVTNFAKQAVIAIENTRLLRELRQRTGDLTESLEQQTATSEVLEIISSSAGELEPIFQKMLENATRICGAKFGTMTLYEEGGFRTVSLYNAPQAYIDTQLYQLIRPHPESGLGIVERTHQTVHIDDIRTQPPYLQGNPNVRALADLAGARTVVIVPMLKVDELIGTITIFRQEVKPFTEKQTELVANFANQAVIAIENATLLNELRERTRELSQSLNDLRAAQDRLIQTEKLASLGQLTAGIAHEIKNPLNFVNNFSALSSELIDELNDMLKSDTAREEIEELTATLKRNLERIVEHGKRADSIVKNMLLHSREGSGERRPADINAIVEESLNLAYHGARAERSGFNITLKRDLDPNAGMVDIYPQEITRVFLNLISNGFYAASKRKESADEAFEPTLVASTKALGDEVEIRIRDNGTGIPPEVKEKIFNPFFTTKPVGEGTGLGLSMSHDIIVKQHGGKIDVETEPGVFTEFIITLPCTAAAKVQNGGKIDRLYSGRR</sequence>
<dbReference type="CDD" id="cd00082">
    <property type="entry name" value="HisKA"/>
    <property type="match status" value="1"/>
</dbReference>
<keyword evidence="9 13" id="KW-1133">Transmembrane helix</keyword>
<dbReference type="InterPro" id="IPR033479">
    <property type="entry name" value="dCache_1"/>
</dbReference>
<comment type="catalytic activity">
    <reaction evidence="1">
        <text>ATP + protein L-histidine = ADP + protein N-phospho-L-histidine.</text>
        <dbReference type="EC" id="2.7.13.3"/>
    </reaction>
</comment>
<evidence type="ECO:0000256" key="1">
    <source>
        <dbReference type="ARBA" id="ARBA00000085"/>
    </source>
</evidence>
<feature type="transmembrane region" description="Helical" evidence="13">
    <location>
        <begin position="42"/>
        <end position="66"/>
    </location>
</feature>
<dbReference type="Pfam" id="PF00512">
    <property type="entry name" value="HisKA"/>
    <property type="match status" value="1"/>
</dbReference>
<dbReference type="InterPro" id="IPR036890">
    <property type="entry name" value="HATPase_C_sf"/>
</dbReference>
<evidence type="ECO:0000256" key="7">
    <source>
        <dbReference type="ARBA" id="ARBA00022692"/>
    </source>
</evidence>
<dbReference type="InterPro" id="IPR004358">
    <property type="entry name" value="Sig_transdc_His_kin-like_C"/>
</dbReference>
<dbReference type="SMART" id="SM00065">
    <property type="entry name" value="GAF"/>
    <property type="match status" value="2"/>
</dbReference>
<dbReference type="Pfam" id="PF02518">
    <property type="entry name" value="HATPase_c"/>
    <property type="match status" value="1"/>
</dbReference>
<keyword evidence="8" id="KW-0418">Kinase</keyword>
<organism evidence="16 17">
    <name type="scientific">Bradyrhizobium zhanjiangense</name>
    <dbReference type="NCBI Taxonomy" id="1325107"/>
    <lineage>
        <taxon>Bacteria</taxon>
        <taxon>Pseudomonadati</taxon>
        <taxon>Pseudomonadota</taxon>
        <taxon>Alphaproteobacteria</taxon>
        <taxon>Hyphomicrobiales</taxon>
        <taxon>Nitrobacteraceae</taxon>
        <taxon>Bradyrhizobium</taxon>
    </lineage>
</organism>
<dbReference type="SUPFAM" id="SSF158472">
    <property type="entry name" value="HAMP domain-like"/>
    <property type="match status" value="1"/>
</dbReference>
<keyword evidence="6" id="KW-0808">Transferase</keyword>
<keyword evidence="10 13" id="KW-0472">Membrane</keyword>
<evidence type="ECO:0000256" key="8">
    <source>
        <dbReference type="ARBA" id="ARBA00022777"/>
    </source>
</evidence>
<dbReference type="PANTHER" id="PTHR43065:SF42">
    <property type="entry name" value="TWO-COMPONENT SENSOR PPRA"/>
    <property type="match status" value="1"/>
</dbReference>
<evidence type="ECO:0000256" key="2">
    <source>
        <dbReference type="ARBA" id="ARBA00004651"/>
    </source>
</evidence>
<dbReference type="Proteomes" id="UP000290174">
    <property type="component" value="Unassembled WGS sequence"/>
</dbReference>
<evidence type="ECO:0000313" key="17">
    <source>
        <dbReference type="Proteomes" id="UP000290174"/>
    </source>
</evidence>
<dbReference type="AlphaFoldDB" id="A0A4V1KUC2"/>
<evidence type="ECO:0000256" key="9">
    <source>
        <dbReference type="ARBA" id="ARBA00022989"/>
    </source>
</evidence>
<dbReference type="PRINTS" id="PR00344">
    <property type="entry name" value="BCTRLSENSOR"/>
</dbReference>
<dbReference type="Pfam" id="PF00672">
    <property type="entry name" value="HAMP"/>
    <property type="match status" value="1"/>
</dbReference>
<evidence type="ECO:0000256" key="10">
    <source>
        <dbReference type="ARBA" id="ARBA00023136"/>
    </source>
</evidence>
<dbReference type="PANTHER" id="PTHR43065">
    <property type="entry name" value="SENSOR HISTIDINE KINASE"/>
    <property type="match status" value="1"/>
</dbReference>
<dbReference type="Gene3D" id="1.10.287.130">
    <property type="match status" value="1"/>
</dbReference>
<dbReference type="InterPro" id="IPR036097">
    <property type="entry name" value="HisK_dim/P_sf"/>
</dbReference>
<keyword evidence="4" id="KW-1003">Cell membrane</keyword>
<dbReference type="EC" id="2.7.13.3" evidence="3"/>
<name>A0A4V1KUC2_9BRAD</name>
<evidence type="ECO:0000256" key="13">
    <source>
        <dbReference type="SAM" id="Phobius"/>
    </source>
</evidence>
<feature type="region of interest" description="Disordered" evidence="12">
    <location>
        <begin position="1"/>
        <end position="31"/>
    </location>
</feature>
<dbReference type="SUPFAM" id="SSF47384">
    <property type="entry name" value="Homodimeric domain of signal transducing histidine kinase"/>
    <property type="match status" value="1"/>
</dbReference>
<comment type="caution">
    <text evidence="16">The sequence shown here is derived from an EMBL/GenBank/DDBJ whole genome shotgun (WGS) entry which is preliminary data.</text>
</comment>
<dbReference type="SUPFAM" id="SSF55874">
    <property type="entry name" value="ATPase domain of HSP90 chaperone/DNA topoisomerase II/histidine kinase"/>
    <property type="match status" value="1"/>
</dbReference>
<evidence type="ECO:0000256" key="3">
    <source>
        <dbReference type="ARBA" id="ARBA00012438"/>
    </source>
</evidence>
<dbReference type="InterPro" id="IPR005467">
    <property type="entry name" value="His_kinase_dom"/>
</dbReference>
<dbReference type="Pfam" id="PF13185">
    <property type="entry name" value="GAF_2"/>
    <property type="match status" value="1"/>
</dbReference>
<evidence type="ECO:0000256" key="6">
    <source>
        <dbReference type="ARBA" id="ARBA00022679"/>
    </source>
</evidence>
<dbReference type="PROSITE" id="PS50109">
    <property type="entry name" value="HIS_KIN"/>
    <property type="match status" value="1"/>
</dbReference>
<dbReference type="InterPro" id="IPR029016">
    <property type="entry name" value="GAF-like_dom_sf"/>
</dbReference>
<dbReference type="CDD" id="cd06225">
    <property type="entry name" value="HAMP"/>
    <property type="match status" value="1"/>
</dbReference>
<keyword evidence="7 13" id="KW-0812">Transmembrane</keyword>
<evidence type="ECO:0000256" key="11">
    <source>
        <dbReference type="SAM" id="Coils"/>
    </source>
</evidence>
<accession>A0A4V1KUC2</accession>
<gene>
    <name evidence="16" type="ORF">EAS61_41200</name>
</gene>